<dbReference type="AlphaFoldDB" id="A0A024G0M8"/>
<reference evidence="1 2" key="1">
    <citation type="submission" date="2012-05" db="EMBL/GenBank/DDBJ databases">
        <title>Recombination and specialization in a pathogen metapopulation.</title>
        <authorList>
            <person name="Gardiner A."/>
            <person name="Kemen E."/>
            <person name="Schultz-Larsen T."/>
            <person name="MacLean D."/>
            <person name="Van Oosterhout C."/>
            <person name="Jones J.D.G."/>
        </authorList>
    </citation>
    <scope>NUCLEOTIDE SEQUENCE [LARGE SCALE GENOMIC DNA]</scope>
    <source>
        <strain evidence="1 2">Ac Nc2</strain>
    </source>
</reference>
<name>A0A024G0M8_9STRA</name>
<dbReference type="Proteomes" id="UP000053237">
    <property type="component" value="Unassembled WGS sequence"/>
</dbReference>
<evidence type="ECO:0000313" key="2">
    <source>
        <dbReference type="Proteomes" id="UP000053237"/>
    </source>
</evidence>
<gene>
    <name evidence="1" type="ORF">BN9_010040</name>
</gene>
<protein>
    <submittedName>
        <fullName evidence="1">Uncharacterized protein</fullName>
    </submittedName>
</protein>
<comment type="caution">
    <text evidence="1">The sequence shown here is derived from an EMBL/GenBank/DDBJ whole genome shotgun (WGS) entry which is preliminary data.</text>
</comment>
<accession>A0A024G0M8</accession>
<sequence>MPILSIACDRVAKADTRDTTDRKVGYLVPKSCWKVRCDCAYTTAAVSLQQQHYCYQVVHDIETITAPSPFQYSVYTKIDSTGWKALNAQTTRCCDGFNRYIVSSHCSHNKRHFHAIDEFFRQDDDTKRKLNQADVEAVDCQMGVILYLEARPLILPNNDLLRVMTTPTYVHTLVERCAFNVEYRDSLRLIAICAWYRN</sequence>
<organism evidence="1 2">
    <name type="scientific">Albugo candida</name>
    <dbReference type="NCBI Taxonomy" id="65357"/>
    <lineage>
        <taxon>Eukaryota</taxon>
        <taxon>Sar</taxon>
        <taxon>Stramenopiles</taxon>
        <taxon>Oomycota</taxon>
        <taxon>Peronosporomycetes</taxon>
        <taxon>Albuginales</taxon>
        <taxon>Albuginaceae</taxon>
        <taxon>Albugo</taxon>
    </lineage>
</organism>
<proteinExistence type="predicted"/>
<dbReference type="EMBL" id="CAIX01000006">
    <property type="protein sequence ID" value="CCI40220.1"/>
    <property type="molecule type" value="Genomic_DNA"/>
</dbReference>
<dbReference type="InParanoid" id="A0A024G0M8"/>
<keyword evidence="2" id="KW-1185">Reference proteome</keyword>
<evidence type="ECO:0000313" key="1">
    <source>
        <dbReference type="EMBL" id="CCI40220.1"/>
    </source>
</evidence>